<feature type="compositionally biased region" description="Acidic residues" evidence="1">
    <location>
        <begin position="269"/>
        <end position="281"/>
    </location>
</feature>
<dbReference type="GO" id="GO:0008757">
    <property type="term" value="F:S-adenosylmethionine-dependent methyltransferase activity"/>
    <property type="evidence" value="ECO:0007669"/>
    <property type="project" value="InterPro"/>
</dbReference>
<feature type="region of interest" description="Disordered" evidence="1">
    <location>
        <begin position="265"/>
        <end position="298"/>
    </location>
</feature>
<evidence type="ECO:0000256" key="1">
    <source>
        <dbReference type="SAM" id="MobiDB-lite"/>
    </source>
</evidence>
<dbReference type="InterPro" id="IPR013216">
    <property type="entry name" value="Methyltransf_11"/>
</dbReference>
<gene>
    <name evidence="3" type="ORF">KQ657_003605</name>
</gene>
<name>A0A9P7V520_9ASCO</name>
<feature type="compositionally biased region" description="Basic residues" evidence="1">
    <location>
        <begin position="41"/>
        <end position="50"/>
    </location>
</feature>
<dbReference type="Pfam" id="PF08241">
    <property type="entry name" value="Methyltransf_11"/>
    <property type="match status" value="1"/>
</dbReference>
<dbReference type="OrthoDB" id="2013972at2759"/>
<protein>
    <recommendedName>
        <fullName evidence="2">Methyltransferase type 11 domain-containing protein</fullName>
    </recommendedName>
</protein>
<comment type="caution">
    <text evidence="3">The sequence shown here is derived from an EMBL/GenBank/DDBJ whole genome shotgun (WGS) entry which is preliminary data.</text>
</comment>
<dbReference type="AlphaFoldDB" id="A0A9P7V520"/>
<evidence type="ECO:0000313" key="4">
    <source>
        <dbReference type="Proteomes" id="UP000790833"/>
    </source>
</evidence>
<feature type="region of interest" description="Disordered" evidence="1">
    <location>
        <begin position="552"/>
        <end position="576"/>
    </location>
</feature>
<dbReference type="GeneID" id="66116979"/>
<evidence type="ECO:0000259" key="2">
    <source>
        <dbReference type="Pfam" id="PF08241"/>
    </source>
</evidence>
<organism evidence="3 4">
    <name type="scientific">Scheffersomyces spartinae</name>
    <dbReference type="NCBI Taxonomy" id="45513"/>
    <lineage>
        <taxon>Eukaryota</taxon>
        <taxon>Fungi</taxon>
        <taxon>Dikarya</taxon>
        <taxon>Ascomycota</taxon>
        <taxon>Saccharomycotina</taxon>
        <taxon>Pichiomycetes</taxon>
        <taxon>Debaryomycetaceae</taxon>
        <taxon>Scheffersomyces</taxon>
    </lineage>
</organism>
<accession>A0A9P7V520</accession>
<proteinExistence type="predicted"/>
<feature type="compositionally biased region" description="Polar residues" evidence="1">
    <location>
        <begin position="286"/>
        <end position="298"/>
    </location>
</feature>
<feature type="compositionally biased region" description="Low complexity" evidence="1">
    <location>
        <begin position="52"/>
        <end position="78"/>
    </location>
</feature>
<dbReference type="EMBL" id="JAHMUF010000036">
    <property type="protein sequence ID" value="KAG7191292.1"/>
    <property type="molecule type" value="Genomic_DNA"/>
</dbReference>
<dbReference type="InterPro" id="IPR029063">
    <property type="entry name" value="SAM-dependent_MTases_sf"/>
</dbReference>
<evidence type="ECO:0000313" key="3">
    <source>
        <dbReference type="EMBL" id="KAG7191292.1"/>
    </source>
</evidence>
<feature type="compositionally biased region" description="Low complexity" evidence="1">
    <location>
        <begin position="559"/>
        <end position="576"/>
    </location>
</feature>
<keyword evidence="4" id="KW-1185">Reference proteome</keyword>
<sequence length="861" mass="97337">MSYFIVPAVLYQTQQKLKQSKDAKKKKSGSSSSSSSSSSDKKHRHHRQHRAGSIGSGSPATTPGSTSSSTPVSETGPGFLSHSVRSRSTENYDGQSLHSGLHLTRIKETADVSETHSMNTNNTSVTDLETLHNDAESDNYSFKYHSDLISLHPVSQPDGNLKLISPPYVSAVGVPIFNVITDLSVLNHEGYGSYFYAPSYQTLIYEHYLSFMSDVRPSDPITFAGIRLQNICNAIERLAQSNSNQLKEDLACVIPNNKNEIAKNFAEDQLADNNDDDEEGEDTKSNRSLPESNTNLCMDQISPSPSITKAQNKTVDLGRSGPTTFLGRATAQIQGSRLQAPSIDMRYHLREQDVIKEFDTIRVGIEVQDPELRMELDKLTFKLLQMKQFIRTYICNLFCENTFPSEGCLVANFVNYIRYLLYLPVLEVEQYKQLNEVELAHYANRRILSSFVGNTKLRGKLQGIPLTEDFIDFSPSNTNTSTCNFENILESPENMEYLLHAVKRSANDFVKLETYHLSLLTKFNNNSLTDIRILTKMFDKFVRFKQLQQQSSNKGGVHTTPSFVSSSNISTTSSSSIPTLSSQVRVLNFNKLFSSQYGWYMALRMPFANIYEHNTNFQHQEKINGAYAVYNIEQEQTSKVSLQSLDLGSTLLQANFYKKLQEINSHSLWLSYRLMTNEQFVLLSRESQRQNSNIPANFQYYCGTLAQLGANSFDLIHSRDLQFQVTSNNMKTIIREFYRILKPEGVLECPVIQYCSKTDKLQFFNIWDYLGIELDLNYKIIPNYVEVLTSELVEVFGSEYVKIGVAPLNTKNEMNMYLLKHAALQAYEASGQLSAFCASQRDFDDVEGSHVLVSIQATKKV</sequence>
<feature type="compositionally biased region" description="Polar residues" evidence="1">
    <location>
        <begin position="89"/>
        <end position="98"/>
    </location>
</feature>
<feature type="domain" description="Methyltransferase type 11" evidence="2">
    <location>
        <begin position="686"/>
        <end position="747"/>
    </location>
</feature>
<feature type="region of interest" description="Disordered" evidence="1">
    <location>
        <begin position="15"/>
        <end position="100"/>
    </location>
</feature>
<reference evidence="3" key="1">
    <citation type="submission" date="2021-03" db="EMBL/GenBank/DDBJ databases">
        <authorList>
            <person name="Palmer J.M."/>
        </authorList>
    </citation>
    <scope>NUCLEOTIDE SEQUENCE</scope>
    <source>
        <strain evidence="3">ARV_011</strain>
    </source>
</reference>
<feature type="compositionally biased region" description="Low complexity" evidence="1">
    <location>
        <begin position="29"/>
        <end position="38"/>
    </location>
</feature>
<dbReference type="Proteomes" id="UP000790833">
    <property type="component" value="Unassembled WGS sequence"/>
</dbReference>
<dbReference type="SUPFAM" id="SSF53335">
    <property type="entry name" value="S-adenosyl-L-methionine-dependent methyltransferases"/>
    <property type="match status" value="1"/>
</dbReference>
<dbReference type="Gene3D" id="3.40.50.150">
    <property type="entry name" value="Vaccinia Virus protein VP39"/>
    <property type="match status" value="1"/>
</dbReference>
<dbReference type="RefSeq" id="XP_043046847.1">
    <property type="nucleotide sequence ID" value="XM_043194308.1"/>
</dbReference>